<dbReference type="AlphaFoldDB" id="A0A9X8E920"/>
<dbReference type="Proteomes" id="UP000275652">
    <property type="component" value="Unassembled WGS sequence"/>
</dbReference>
<evidence type="ECO:0000313" key="1">
    <source>
        <dbReference type="EMBL" id="RLO11278.1"/>
    </source>
</evidence>
<sequence>MDKGIYPRCAAWQGTDTGLSPVAEGGALIDWDRLHELLDILGGVGSFGSNLSLFFGRRGAAIAERTPDLADGAGVQVQLLGDMLVCTTLQFVLAEEGVEVLDDRHFFIAR</sequence>
<dbReference type="EMBL" id="QUTI01016175">
    <property type="protein sequence ID" value="RLO11278.1"/>
    <property type="molecule type" value="Genomic_DNA"/>
</dbReference>
<evidence type="ECO:0000313" key="2">
    <source>
        <dbReference type="Proteomes" id="UP000275652"/>
    </source>
</evidence>
<organism evidence="1 2">
    <name type="scientific">Aphanomyces astaci</name>
    <name type="common">Crayfish plague agent</name>
    <dbReference type="NCBI Taxonomy" id="112090"/>
    <lineage>
        <taxon>Eukaryota</taxon>
        <taxon>Sar</taxon>
        <taxon>Stramenopiles</taxon>
        <taxon>Oomycota</taxon>
        <taxon>Saprolegniomycetes</taxon>
        <taxon>Saprolegniales</taxon>
        <taxon>Verrucalvaceae</taxon>
        <taxon>Aphanomyces</taxon>
    </lineage>
</organism>
<gene>
    <name evidence="1" type="ORF">DYB28_006859</name>
</gene>
<proteinExistence type="predicted"/>
<protein>
    <submittedName>
        <fullName evidence="1">Uncharacterized protein</fullName>
    </submittedName>
</protein>
<accession>A0A9X8E920</accession>
<reference evidence="1 2" key="1">
    <citation type="journal article" date="2018" name="J. Invertebr. Pathol.">
        <title>New genotyping method for the causative agent of crayfish plague (Aphanomyces astaci) based on whole genome data.</title>
        <authorList>
            <person name="Minardi D."/>
            <person name="Studholme D.J."/>
            <person name="van der Giezen M."/>
            <person name="Pretto T."/>
            <person name="Oidtmann B."/>
        </authorList>
    </citation>
    <scope>NUCLEOTIDE SEQUENCE [LARGE SCALE GENOMIC DNA]</scope>
    <source>
        <strain evidence="1 2">KB13</strain>
    </source>
</reference>
<name>A0A9X8E920_APHAT</name>
<comment type="caution">
    <text evidence="1">The sequence shown here is derived from an EMBL/GenBank/DDBJ whole genome shotgun (WGS) entry which is preliminary data.</text>
</comment>